<reference evidence="2" key="1">
    <citation type="journal article" date="2023" name="G3 (Bethesda)">
        <title>Genome assembly and association tests identify interacting loci associated with vigor, precocity, and sex in interspecific pistachio rootstocks.</title>
        <authorList>
            <person name="Palmer W."/>
            <person name="Jacygrad E."/>
            <person name="Sagayaradj S."/>
            <person name="Cavanaugh K."/>
            <person name="Han R."/>
            <person name="Bertier L."/>
            <person name="Beede B."/>
            <person name="Kafkas S."/>
            <person name="Golino D."/>
            <person name="Preece J."/>
            <person name="Michelmore R."/>
        </authorList>
    </citation>
    <scope>NUCLEOTIDE SEQUENCE [LARGE SCALE GENOMIC DNA]</scope>
</reference>
<organism evidence="1 2">
    <name type="scientific">Pistacia integerrima</name>
    <dbReference type="NCBI Taxonomy" id="434235"/>
    <lineage>
        <taxon>Eukaryota</taxon>
        <taxon>Viridiplantae</taxon>
        <taxon>Streptophyta</taxon>
        <taxon>Embryophyta</taxon>
        <taxon>Tracheophyta</taxon>
        <taxon>Spermatophyta</taxon>
        <taxon>Magnoliopsida</taxon>
        <taxon>eudicotyledons</taxon>
        <taxon>Gunneridae</taxon>
        <taxon>Pentapetalae</taxon>
        <taxon>rosids</taxon>
        <taxon>malvids</taxon>
        <taxon>Sapindales</taxon>
        <taxon>Anacardiaceae</taxon>
        <taxon>Pistacia</taxon>
    </lineage>
</organism>
<evidence type="ECO:0000313" key="2">
    <source>
        <dbReference type="Proteomes" id="UP001163603"/>
    </source>
</evidence>
<protein>
    <submittedName>
        <fullName evidence="1">Uncharacterized protein</fullName>
    </submittedName>
</protein>
<comment type="caution">
    <text evidence="1">The sequence shown here is derived from an EMBL/GenBank/DDBJ whole genome shotgun (WGS) entry which is preliminary data.</text>
</comment>
<evidence type="ECO:0000313" key="1">
    <source>
        <dbReference type="EMBL" id="KAJ0043514.1"/>
    </source>
</evidence>
<dbReference type="Proteomes" id="UP001163603">
    <property type="component" value="Chromosome 4"/>
</dbReference>
<proteinExistence type="predicted"/>
<name>A0ACC0YYQ0_9ROSI</name>
<dbReference type="EMBL" id="CM047739">
    <property type="protein sequence ID" value="KAJ0043514.1"/>
    <property type="molecule type" value="Genomic_DNA"/>
</dbReference>
<gene>
    <name evidence="1" type="ORF">Pint_17884</name>
</gene>
<sequence length="1170" mass="129714">MRASIDHSTHLSNRKSKPEGLSFRFNYRLRKRKIEMLEKIGLPTKPSLRGSNWVVDASHCQGCTSQFTFINRKHHCRRCGGLFCNSCTQQRMYLRGQGDSPVRICEPCKKLEEAARFEMRHGHKSRVSKGSSKLAVKDEDEVLNQILGTDGKGLVSNKDLGSSMQRATSSGSCSNTQDGLGDMHRSISVDDQNPPQNDIGSASPEELRQRAVEEKKKYKILKGEGKPEEALKAFKIGKELERQADALEISLRKNRKRVLSSGNGAEIQNKDIFKESGRKNKLLPKVGAEKDDFAAELRELGWSDMDIQHEDKKSASVSLEGELSSLLGDISQKTGKDIGTHGIDTSPVIALKRKALILKREGKLAEAKEELKRAKILEKELEEQQLLAGAEESDDELSAIIRSVDNDEEDDFPIQYEREANLDHFDITVGDLGVDSNFEVTDEDMEDPEIAGALKSLGWTEDSDLADSVARQSVPVDREALSREILSLKKEALNYKRAGNVAEAMAQLKKAMLLEQDLEIIHTGSISQADEKLSQKTKVDDKNTEFTKDMHSKVAPKSRLMIQKELLGLKKKALALRREGRFDEAEEELQKGKVLEHQLEETDNASKVQASGNKESDLTYKRSVTSVDLPVGEGEDDVTDQDMNDPTYLSILSKLGWNDEDNGSSSQQLQPSNLKRSKGEIQRELLNLKRKALALRRKGETEEAEELLKMAKVLEAQMEELEAPKENLLDASKNKKSGSFESLKNHDTQENLVHEVGVNTGSAPVAVDSNDNTVESSPLVKSNHRLLGEVGPSGETDVTGYKGAAEGTTFIPPTSQSLNSMDLLIGNNWTSSQITAGKPEDKGNLGSEISSLARSSVQMDSSSKLHENLGSKNDVQNDKREVVQANENPLIHEANSVHVSASQNNQTSLRQEVLARKRKAIALKREGKLAEAREELRQAKLLEKKLEDDSIQPKSSPPDVSVTTSNLPSVGQKEHDTSNSAPKPLSARDRFKLQQESLSHKRKALKLRREGRMDEAEAEFEMAKNLEAQLEELTAHDSKSSVNEAESVDDIGVEDLLDPQLLSALKAIGIDDPNVVTQGPKSEEPMKHSGGKSENLGKERIQLEERPEPPKHSAGKSESFCQEKIQLEERIKAEKVKALNLKRSGKQAEALDALRRAKLFERKLNSLASN</sequence>
<keyword evidence="2" id="KW-1185">Reference proteome</keyword>
<accession>A0ACC0YYQ0</accession>